<comment type="caution">
    <text evidence="2">The sequence shown here is derived from an EMBL/GenBank/DDBJ whole genome shotgun (WGS) entry which is preliminary data.</text>
</comment>
<accession>G4T9R9</accession>
<name>G4T9R9_SERID</name>
<keyword evidence="1" id="KW-0732">Signal</keyword>
<sequence>MQLLSVIWIIAGCATFVAATLVDDEELGTYQIRRCGNEPSDEEVEEIERRFAAYYSLAGEPEVPT</sequence>
<evidence type="ECO:0000256" key="1">
    <source>
        <dbReference type="SAM" id="SignalP"/>
    </source>
</evidence>
<protein>
    <submittedName>
        <fullName evidence="2">Uncharacterized protein</fullName>
    </submittedName>
</protein>
<evidence type="ECO:0000313" key="2">
    <source>
        <dbReference type="EMBL" id="CCA68062.1"/>
    </source>
</evidence>
<dbReference type="Proteomes" id="UP000007148">
    <property type="component" value="Unassembled WGS sequence"/>
</dbReference>
<feature type="signal peptide" evidence="1">
    <location>
        <begin position="1"/>
        <end position="19"/>
    </location>
</feature>
<dbReference type="InParanoid" id="G4T9R9"/>
<feature type="chain" id="PRO_5003468290" evidence="1">
    <location>
        <begin position="20"/>
        <end position="65"/>
    </location>
</feature>
<evidence type="ECO:0000313" key="3">
    <source>
        <dbReference type="Proteomes" id="UP000007148"/>
    </source>
</evidence>
<proteinExistence type="predicted"/>
<gene>
    <name evidence="2" type="ORF">PIIN_01929</name>
</gene>
<dbReference type="HOGENOM" id="CLU_2850531_0_0_1"/>
<dbReference type="EMBL" id="CAFZ01000025">
    <property type="protein sequence ID" value="CCA68062.1"/>
    <property type="molecule type" value="Genomic_DNA"/>
</dbReference>
<organism evidence="2 3">
    <name type="scientific">Serendipita indica (strain DSM 11827)</name>
    <name type="common">Root endophyte fungus</name>
    <name type="synonym">Piriformospora indica</name>
    <dbReference type="NCBI Taxonomy" id="1109443"/>
    <lineage>
        <taxon>Eukaryota</taxon>
        <taxon>Fungi</taxon>
        <taxon>Dikarya</taxon>
        <taxon>Basidiomycota</taxon>
        <taxon>Agaricomycotina</taxon>
        <taxon>Agaricomycetes</taxon>
        <taxon>Sebacinales</taxon>
        <taxon>Serendipitaceae</taxon>
        <taxon>Serendipita</taxon>
    </lineage>
</organism>
<reference evidence="2 3" key="1">
    <citation type="journal article" date="2011" name="PLoS Pathog.">
        <title>Endophytic Life Strategies Decoded by Genome and Transcriptome Analyses of the Mutualistic Root Symbiont Piriformospora indica.</title>
        <authorList>
            <person name="Zuccaro A."/>
            <person name="Lahrmann U."/>
            <person name="Guldener U."/>
            <person name="Langen G."/>
            <person name="Pfiffi S."/>
            <person name="Biedenkopf D."/>
            <person name="Wong P."/>
            <person name="Samans B."/>
            <person name="Grimm C."/>
            <person name="Basiewicz M."/>
            <person name="Murat C."/>
            <person name="Martin F."/>
            <person name="Kogel K.H."/>
        </authorList>
    </citation>
    <scope>NUCLEOTIDE SEQUENCE [LARGE SCALE GENOMIC DNA]</scope>
    <source>
        <strain evidence="2 3">DSM 11827</strain>
    </source>
</reference>
<dbReference type="AlphaFoldDB" id="G4T9R9"/>
<keyword evidence="3" id="KW-1185">Reference proteome</keyword>